<proteinExistence type="predicted"/>
<reference evidence="1 2" key="1">
    <citation type="submission" date="2018-10" db="EMBL/GenBank/DDBJ databases">
        <title>A high-quality apple genome assembly.</title>
        <authorList>
            <person name="Hu J."/>
        </authorList>
    </citation>
    <scope>NUCLEOTIDE SEQUENCE [LARGE SCALE GENOMIC DNA]</scope>
    <source>
        <strain evidence="2">cv. HFTH1</strain>
        <tissue evidence="1">Young leaf</tissue>
    </source>
</reference>
<accession>A0A498JBH5</accession>
<dbReference type="Proteomes" id="UP000290289">
    <property type="component" value="Chromosome 9"/>
</dbReference>
<sequence length="101" mass="11810">MNPRTPLRSVLIYPFGPEPLSRSHIFEPECQEAFFAHVQTHFVYVLMLHCSTFCAIQHHRPYCRPIKFSLELQWPTTVTQHAGCILPLHPSILYYMVEISI</sequence>
<organism evidence="1 2">
    <name type="scientific">Malus domestica</name>
    <name type="common">Apple</name>
    <name type="synonym">Pyrus malus</name>
    <dbReference type="NCBI Taxonomy" id="3750"/>
    <lineage>
        <taxon>Eukaryota</taxon>
        <taxon>Viridiplantae</taxon>
        <taxon>Streptophyta</taxon>
        <taxon>Embryophyta</taxon>
        <taxon>Tracheophyta</taxon>
        <taxon>Spermatophyta</taxon>
        <taxon>Magnoliopsida</taxon>
        <taxon>eudicotyledons</taxon>
        <taxon>Gunneridae</taxon>
        <taxon>Pentapetalae</taxon>
        <taxon>rosids</taxon>
        <taxon>fabids</taxon>
        <taxon>Rosales</taxon>
        <taxon>Rosaceae</taxon>
        <taxon>Amygdaloideae</taxon>
        <taxon>Maleae</taxon>
        <taxon>Malus</taxon>
    </lineage>
</organism>
<evidence type="ECO:0000313" key="1">
    <source>
        <dbReference type="EMBL" id="RXH90711.1"/>
    </source>
</evidence>
<dbReference type="EMBL" id="RDQH01000335">
    <property type="protein sequence ID" value="RXH90711.1"/>
    <property type="molecule type" value="Genomic_DNA"/>
</dbReference>
<gene>
    <name evidence="1" type="ORF">DVH24_035475</name>
</gene>
<comment type="caution">
    <text evidence="1">The sequence shown here is derived from an EMBL/GenBank/DDBJ whole genome shotgun (WGS) entry which is preliminary data.</text>
</comment>
<keyword evidence="2" id="KW-1185">Reference proteome</keyword>
<evidence type="ECO:0000313" key="2">
    <source>
        <dbReference type="Proteomes" id="UP000290289"/>
    </source>
</evidence>
<name>A0A498JBH5_MALDO</name>
<dbReference type="AlphaFoldDB" id="A0A498JBH5"/>
<protein>
    <submittedName>
        <fullName evidence="1">Uncharacterized protein</fullName>
    </submittedName>
</protein>